<reference evidence="3" key="1">
    <citation type="journal article" date="2020" name="Stud. Mycol.">
        <title>101 Dothideomycetes genomes: a test case for predicting lifestyles and emergence of pathogens.</title>
        <authorList>
            <person name="Haridas S."/>
            <person name="Albert R."/>
            <person name="Binder M."/>
            <person name="Bloem J."/>
            <person name="Labutti K."/>
            <person name="Salamov A."/>
            <person name="Andreopoulos B."/>
            <person name="Baker S."/>
            <person name="Barry K."/>
            <person name="Bills G."/>
            <person name="Bluhm B."/>
            <person name="Cannon C."/>
            <person name="Castanera R."/>
            <person name="Culley D."/>
            <person name="Daum C."/>
            <person name="Ezra D."/>
            <person name="Gonzalez J."/>
            <person name="Henrissat B."/>
            <person name="Kuo A."/>
            <person name="Liang C."/>
            <person name="Lipzen A."/>
            <person name="Lutzoni F."/>
            <person name="Magnuson J."/>
            <person name="Mondo S."/>
            <person name="Nolan M."/>
            <person name="Ohm R."/>
            <person name="Pangilinan J."/>
            <person name="Park H.-J."/>
            <person name="Ramirez L."/>
            <person name="Alfaro M."/>
            <person name="Sun H."/>
            <person name="Tritt A."/>
            <person name="Yoshinaga Y."/>
            <person name="Zwiers L.-H."/>
            <person name="Turgeon B."/>
            <person name="Goodwin S."/>
            <person name="Spatafora J."/>
            <person name="Crous P."/>
            <person name="Grigoriev I."/>
        </authorList>
    </citation>
    <scope>NUCLEOTIDE SEQUENCE</scope>
    <source>
        <strain evidence="3">CBS 122681</strain>
    </source>
</reference>
<dbReference type="EMBL" id="MU004377">
    <property type="protein sequence ID" value="KAF2653638.1"/>
    <property type="molecule type" value="Genomic_DNA"/>
</dbReference>
<keyword evidence="4" id="KW-1185">Reference proteome</keyword>
<evidence type="ECO:0000313" key="3">
    <source>
        <dbReference type="EMBL" id="KAF2653638.1"/>
    </source>
</evidence>
<dbReference type="OrthoDB" id="10250282at2759"/>
<evidence type="ECO:0000259" key="2">
    <source>
        <dbReference type="Pfam" id="PF26335"/>
    </source>
</evidence>
<dbReference type="Proteomes" id="UP000799324">
    <property type="component" value="Unassembled WGS sequence"/>
</dbReference>
<dbReference type="SUPFAM" id="SSF56601">
    <property type="entry name" value="beta-lactamase/transpeptidase-like"/>
    <property type="match status" value="1"/>
</dbReference>
<dbReference type="Pfam" id="PF00144">
    <property type="entry name" value="Beta-lactamase"/>
    <property type="match status" value="1"/>
</dbReference>
<gene>
    <name evidence="3" type="ORF">K491DRAFT_780125</name>
</gene>
<dbReference type="AlphaFoldDB" id="A0A6A6T498"/>
<dbReference type="PANTHER" id="PTHR22935">
    <property type="entry name" value="PENICILLIN-BINDING PROTEIN"/>
    <property type="match status" value="1"/>
</dbReference>
<proteinExistence type="predicted"/>
<dbReference type="PANTHER" id="PTHR22935:SF97">
    <property type="entry name" value="BETA-LACTAMASE-RELATED DOMAIN-CONTAINING PROTEIN"/>
    <property type="match status" value="1"/>
</dbReference>
<evidence type="ECO:0000313" key="4">
    <source>
        <dbReference type="Proteomes" id="UP000799324"/>
    </source>
</evidence>
<protein>
    <submittedName>
        <fullName evidence="3">Beta-lactamase/transpeptidase-like protein</fullName>
    </submittedName>
</protein>
<organism evidence="3 4">
    <name type="scientific">Lophiostoma macrostomum CBS 122681</name>
    <dbReference type="NCBI Taxonomy" id="1314788"/>
    <lineage>
        <taxon>Eukaryota</taxon>
        <taxon>Fungi</taxon>
        <taxon>Dikarya</taxon>
        <taxon>Ascomycota</taxon>
        <taxon>Pezizomycotina</taxon>
        <taxon>Dothideomycetes</taxon>
        <taxon>Pleosporomycetidae</taxon>
        <taxon>Pleosporales</taxon>
        <taxon>Lophiostomataceae</taxon>
        <taxon>Lophiostoma</taxon>
    </lineage>
</organism>
<dbReference type="InterPro" id="IPR001466">
    <property type="entry name" value="Beta-lactam-related"/>
</dbReference>
<dbReference type="Gene3D" id="3.40.710.10">
    <property type="entry name" value="DD-peptidase/beta-lactamase superfamily"/>
    <property type="match status" value="1"/>
</dbReference>
<evidence type="ECO:0000259" key="1">
    <source>
        <dbReference type="Pfam" id="PF00144"/>
    </source>
</evidence>
<dbReference type="Pfam" id="PF26335">
    <property type="entry name" value="ARB_00930_C"/>
    <property type="match status" value="1"/>
</dbReference>
<dbReference type="InterPro" id="IPR051478">
    <property type="entry name" value="Beta-lactamase-like_AB/R"/>
</dbReference>
<name>A0A6A6T498_9PLEO</name>
<feature type="domain" description="Beta-lactamase-related" evidence="1">
    <location>
        <begin position="89"/>
        <end position="408"/>
    </location>
</feature>
<dbReference type="InterPro" id="IPR012338">
    <property type="entry name" value="Beta-lactam/transpept-like"/>
</dbReference>
<feature type="domain" description="Beta-lactamase-like ARB-00930-like C-terminal" evidence="2">
    <location>
        <begin position="429"/>
        <end position="572"/>
    </location>
</feature>
<accession>A0A6A6T498</accession>
<dbReference type="InterPro" id="IPR058664">
    <property type="entry name" value="ARB_00930-like_C"/>
</dbReference>
<sequence>MWQEILAAVSPFAFSSATRSFCPLYGAVFPPPTNLAASNTLQNALAEIRSVYDAGFAKGSSSYGPLNPEAAYAVQLFSLDSKEPLLEYYHRGTSLSNSSGVKEVDGDSVFRIGSISKLVTVYMVFAEIGDGHWNVPVTDVIPELQNRRQWEDDETEYLKWEDVTLGALAGQVAGVPRDLLHAPWDVLESHVEKLGLPSLEPEEKPACRIELGEPMSCDREAFFKTLDTRPPTYRPDTTPVYSNTAFMLLAYALEDISGKSFDVILKTKLVDPLGLTHTSKIAPDEAKGVIPFNKTQSWWDLDLGEGAPMGSLYSSLNDLSNIGRSILNSTLLDARTTRAWLKPTSFTSSINAAIGRPWEIHRAADVVPNRGVIDIFTKAGDIGTYHTSLGIIPDYNIGYVTAMAGLGPSYHWLRAALVDLLLPAVEEVAREQADAAYAGTYTATNGLNSSVTFVTDVGLPGLGIERWISNGSDFLKAYSLLQDFPITKDNLRVLPTNLEQRTGKGKNVAWHAVFESPPAQTHAGPFSTCQTWFSVDGAPYGQHSIDQVVFTLDATGKATSVSPKAFKIELERQ</sequence>